<organism evidence="1">
    <name type="scientific">Mesocestoides corti</name>
    <name type="common">Flatworm</name>
    <dbReference type="NCBI Taxonomy" id="53468"/>
    <lineage>
        <taxon>Eukaryota</taxon>
        <taxon>Metazoa</taxon>
        <taxon>Spiralia</taxon>
        <taxon>Lophotrochozoa</taxon>
        <taxon>Platyhelminthes</taxon>
        <taxon>Cestoda</taxon>
        <taxon>Eucestoda</taxon>
        <taxon>Cyclophyllidea</taxon>
        <taxon>Mesocestoididae</taxon>
        <taxon>Mesocestoides</taxon>
    </lineage>
</organism>
<dbReference type="AlphaFoldDB" id="A0A5K3EMJ3"/>
<protein>
    <submittedName>
        <fullName evidence="1">Sema domain-containing protein</fullName>
    </submittedName>
</protein>
<proteinExistence type="predicted"/>
<dbReference type="WBParaSite" id="MCU_001625-RA">
    <property type="protein sequence ID" value="MCU_001625-RA"/>
    <property type="gene ID" value="MCU_001625"/>
</dbReference>
<reference evidence="1" key="1">
    <citation type="submission" date="2019-11" db="UniProtKB">
        <authorList>
            <consortium name="WormBaseParasite"/>
        </authorList>
    </citation>
    <scope>IDENTIFICATION</scope>
</reference>
<sequence length="97" mass="10815">YWTTWPQPILCLSVFQRHARKISSQPEKDTNEVQYLLSGMASVVDSDEGRRTCDSGLVFVNKAYSVISVTLNAMTRAFYIGGSGRRLICANPDLSLL</sequence>
<name>A0A5K3EMJ3_MESCO</name>
<evidence type="ECO:0000313" key="1">
    <source>
        <dbReference type="WBParaSite" id="MCU_001625-RA"/>
    </source>
</evidence>
<accession>A0A5K3EMJ3</accession>